<reference evidence="2 3" key="1">
    <citation type="journal article" date="2018" name="Sci. Data">
        <title>The draft genome sequence of cork oak.</title>
        <authorList>
            <person name="Ramos A.M."/>
            <person name="Usie A."/>
            <person name="Barbosa P."/>
            <person name="Barros P.M."/>
            <person name="Capote T."/>
            <person name="Chaves I."/>
            <person name="Simoes F."/>
            <person name="Abreu I."/>
            <person name="Carrasquinho I."/>
            <person name="Faro C."/>
            <person name="Guimaraes J.B."/>
            <person name="Mendonca D."/>
            <person name="Nobrega F."/>
            <person name="Rodrigues L."/>
            <person name="Saibo N.J.M."/>
            <person name="Varela M.C."/>
            <person name="Egas C."/>
            <person name="Matos J."/>
            <person name="Miguel C.M."/>
            <person name="Oliveira M.M."/>
            <person name="Ricardo C.P."/>
            <person name="Goncalves S."/>
        </authorList>
    </citation>
    <scope>NUCLEOTIDE SEQUENCE [LARGE SCALE GENOMIC DNA]</scope>
    <source>
        <strain evidence="3">cv. HL8</strain>
    </source>
</reference>
<protein>
    <submittedName>
        <fullName evidence="2">Galacturonosyltransferase 8</fullName>
    </submittedName>
</protein>
<dbReference type="AlphaFoldDB" id="A0AAW0KJ57"/>
<comment type="caution">
    <text evidence="2">The sequence shown here is derived from an EMBL/GenBank/DDBJ whole genome shotgun (WGS) entry which is preliminary data.</text>
</comment>
<evidence type="ECO:0000256" key="1">
    <source>
        <dbReference type="SAM" id="Coils"/>
    </source>
</evidence>
<sequence length="362" mass="41711">MANFHGHRIVNVLRFRLLASAILLSLSLFLTLSFFFTSHSHASHLHHLGFKSGSHRFGSTRRAVLALKSDPLKPRLDQIRKQAEDHRSLALAYAHYARKLKLENTKLVRNFTDLSRNYSDLLAKQSYRALFETDAASIDEFYTIHCRHNKCGEAEDSFGAFMVSVWAFHPVYKFSVPMIDILTSYQGLQEFGYTYLKLRGFKSGSHRFGSTRRAVLALKSDPLKPRLDQIRKQAEDHRSLALAYAHYARKLKLENTKLVRNFTDLSRNYSDLLAKQSYRALFETDAASIDESVLRQFEKEVKERIRATRQAIADAKESFDNQLKIQKLKDTIFGLNEQLTKAKKQGAFSSLIAAYNNRNYIY</sequence>
<name>A0AAW0KJ57_QUESU</name>
<accession>A0AAW0KJ57</accession>
<evidence type="ECO:0000313" key="3">
    <source>
        <dbReference type="Proteomes" id="UP000237347"/>
    </source>
</evidence>
<evidence type="ECO:0000313" key="2">
    <source>
        <dbReference type="EMBL" id="KAK7838056.1"/>
    </source>
</evidence>
<organism evidence="2 3">
    <name type="scientific">Quercus suber</name>
    <name type="common">Cork oak</name>
    <dbReference type="NCBI Taxonomy" id="58331"/>
    <lineage>
        <taxon>Eukaryota</taxon>
        <taxon>Viridiplantae</taxon>
        <taxon>Streptophyta</taxon>
        <taxon>Embryophyta</taxon>
        <taxon>Tracheophyta</taxon>
        <taxon>Spermatophyta</taxon>
        <taxon>Magnoliopsida</taxon>
        <taxon>eudicotyledons</taxon>
        <taxon>Gunneridae</taxon>
        <taxon>Pentapetalae</taxon>
        <taxon>rosids</taxon>
        <taxon>fabids</taxon>
        <taxon>Fagales</taxon>
        <taxon>Fagaceae</taxon>
        <taxon>Quercus</taxon>
    </lineage>
</organism>
<keyword evidence="1" id="KW-0175">Coiled coil</keyword>
<dbReference type="Proteomes" id="UP000237347">
    <property type="component" value="Unassembled WGS sequence"/>
</dbReference>
<gene>
    <name evidence="2" type="primary">GAUT8_0</name>
    <name evidence="2" type="ORF">CFP56_020305</name>
</gene>
<proteinExistence type="predicted"/>
<keyword evidence="3" id="KW-1185">Reference proteome</keyword>
<dbReference type="EMBL" id="PKMF04000314">
    <property type="protein sequence ID" value="KAK7838056.1"/>
    <property type="molecule type" value="Genomic_DNA"/>
</dbReference>
<feature type="coiled-coil region" evidence="1">
    <location>
        <begin position="298"/>
        <end position="345"/>
    </location>
</feature>